<dbReference type="PANTHER" id="PTHR30518">
    <property type="entry name" value="ENDOLYTIC MUREIN TRANSGLYCOSYLASE"/>
    <property type="match status" value="1"/>
</dbReference>
<dbReference type="AlphaFoldDB" id="A0A2M6XUV3"/>
<accession>A0A2M6XUV3</accession>
<name>A0A2M6XUV3_9BACT</name>
<dbReference type="GO" id="GO:0005886">
    <property type="term" value="C:plasma membrane"/>
    <property type="evidence" value="ECO:0007669"/>
    <property type="project" value="UniProtKB-UniRule"/>
</dbReference>
<keyword evidence="1 7" id="KW-1003">Cell membrane</keyword>
<protein>
    <recommendedName>
        <fullName evidence="7">Endolytic murein transglycosylase</fullName>
        <ecNumber evidence="7">4.2.2.29</ecNumber>
    </recommendedName>
    <alternativeName>
        <fullName evidence="7">Peptidoglycan lytic transglycosylase</fullName>
    </alternativeName>
    <alternativeName>
        <fullName evidence="7">Peptidoglycan polymerization terminase</fullName>
    </alternativeName>
</protein>
<dbReference type="GO" id="GO:0071555">
    <property type="term" value="P:cell wall organization"/>
    <property type="evidence" value="ECO:0007669"/>
    <property type="project" value="UniProtKB-KW"/>
</dbReference>
<comment type="similarity">
    <text evidence="7">Belongs to the transglycosylase MltG family.</text>
</comment>
<dbReference type="HAMAP" id="MF_02065">
    <property type="entry name" value="MltG"/>
    <property type="match status" value="1"/>
</dbReference>
<keyword evidence="4 7" id="KW-0472">Membrane</keyword>
<dbReference type="Gene3D" id="3.30.160.60">
    <property type="entry name" value="Classic Zinc Finger"/>
    <property type="match status" value="1"/>
</dbReference>
<organism evidence="8 9">
    <name type="scientific">bacterium (Candidatus Gribaldobacteria) CG08_land_8_20_14_0_20_39_15</name>
    <dbReference type="NCBI Taxonomy" id="2014273"/>
    <lineage>
        <taxon>Bacteria</taxon>
        <taxon>Candidatus Gribaldobacteria</taxon>
    </lineage>
</organism>
<dbReference type="PANTHER" id="PTHR30518:SF2">
    <property type="entry name" value="ENDOLYTIC MUREIN TRANSGLYCOSYLASE"/>
    <property type="match status" value="1"/>
</dbReference>
<comment type="catalytic activity">
    <reaction evidence="7">
        <text>a peptidoglycan chain = a peptidoglycan chain with N-acetyl-1,6-anhydromuramyl-[peptide] at the reducing end + a peptidoglycan chain with N-acetylglucosamine at the non-reducing end.</text>
        <dbReference type="EC" id="4.2.2.29"/>
    </reaction>
</comment>
<proteinExistence type="inferred from homology"/>
<dbReference type="GO" id="GO:0009252">
    <property type="term" value="P:peptidoglycan biosynthetic process"/>
    <property type="evidence" value="ECO:0007669"/>
    <property type="project" value="UniProtKB-UniRule"/>
</dbReference>
<evidence type="ECO:0000256" key="4">
    <source>
        <dbReference type="ARBA" id="ARBA00023136"/>
    </source>
</evidence>
<keyword evidence="3 7" id="KW-1133">Transmembrane helix</keyword>
<evidence type="ECO:0000256" key="2">
    <source>
        <dbReference type="ARBA" id="ARBA00022692"/>
    </source>
</evidence>
<dbReference type="NCBIfam" id="TIGR00247">
    <property type="entry name" value="endolytic transglycosylase MltG"/>
    <property type="match status" value="1"/>
</dbReference>
<keyword evidence="6 7" id="KW-0961">Cell wall biogenesis/degradation</keyword>
<evidence type="ECO:0000256" key="6">
    <source>
        <dbReference type="ARBA" id="ARBA00023316"/>
    </source>
</evidence>
<evidence type="ECO:0000256" key="5">
    <source>
        <dbReference type="ARBA" id="ARBA00023239"/>
    </source>
</evidence>
<gene>
    <name evidence="7" type="primary">mltG</name>
    <name evidence="8" type="ORF">COT20_00905</name>
</gene>
<dbReference type="InterPro" id="IPR003770">
    <property type="entry name" value="MLTG-like"/>
</dbReference>
<dbReference type="Proteomes" id="UP000229784">
    <property type="component" value="Unassembled WGS sequence"/>
</dbReference>
<evidence type="ECO:0000313" key="8">
    <source>
        <dbReference type="EMBL" id="PIU16082.1"/>
    </source>
</evidence>
<dbReference type="Pfam" id="PF02618">
    <property type="entry name" value="YceG"/>
    <property type="match status" value="1"/>
</dbReference>
<comment type="caution">
    <text evidence="8">The sequence shown here is derived from an EMBL/GenBank/DDBJ whole genome shotgun (WGS) entry which is preliminary data.</text>
</comment>
<dbReference type="CDD" id="cd08010">
    <property type="entry name" value="MltG_like"/>
    <property type="match status" value="1"/>
</dbReference>
<evidence type="ECO:0000256" key="1">
    <source>
        <dbReference type="ARBA" id="ARBA00022475"/>
    </source>
</evidence>
<keyword evidence="5 7" id="KW-0456">Lyase</keyword>
<dbReference type="EC" id="4.2.2.29" evidence="7"/>
<comment type="function">
    <text evidence="7">Functions as a peptidoglycan terminase that cleaves nascent peptidoglycan strands endolytically to terminate their elongation.</text>
</comment>
<dbReference type="Gene3D" id="3.30.1490.480">
    <property type="entry name" value="Endolytic murein transglycosylase"/>
    <property type="match status" value="1"/>
</dbReference>
<dbReference type="EMBL" id="PEXQ01000021">
    <property type="protein sequence ID" value="PIU16082.1"/>
    <property type="molecule type" value="Genomic_DNA"/>
</dbReference>
<sequence>MGQHKKKKKIFVVIGLCAILILVGLSVREVYFVRPKIENFSNAQNIFVVKKGESFRDIGLNLQKAGLIKSKFWFDIFVLFSGRLSKLQAGACDFSDGPTISQIVNKISQGDVKKEKITILEGWNVFDIANYLEQKQIFSQDDFLTAAKEKTKEIQEIFSSEPFLMFDFLSSNGRLVGLEGFLFPDTYEFVFGSSISDMLREMLANFKTKISDDLRSEIKKQNKTIYEILIMASLLEKEVKTYSDKQLVAGILWKRLENNWPLQVDATLNYILDKPSAKLFLDDLQVNSPYNTYLYKGLPPGPICNPGLESIKAAVYYKQNPYWYYLSSPSGQTIFSETFEEHKAAKAKYLR</sequence>
<evidence type="ECO:0000256" key="3">
    <source>
        <dbReference type="ARBA" id="ARBA00022989"/>
    </source>
</evidence>
<reference evidence="9" key="1">
    <citation type="submission" date="2017-09" db="EMBL/GenBank/DDBJ databases">
        <title>Depth-based differentiation of microbial function through sediment-hosted aquifers and enrichment of novel symbionts in the deep terrestrial subsurface.</title>
        <authorList>
            <person name="Probst A.J."/>
            <person name="Ladd B."/>
            <person name="Jarett J.K."/>
            <person name="Geller-Mcgrath D.E."/>
            <person name="Sieber C.M.K."/>
            <person name="Emerson J.B."/>
            <person name="Anantharaman K."/>
            <person name="Thomas B.C."/>
            <person name="Malmstrom R."/>
            <person name="Stieglmeier M."/>
            <person name="Klingl A."/>
            <person name="Woyke T."/>
            <person name="Ryan C.M."/>
            <person name="Banfield J.F."/>
        </authorList>
    </citation>
    <scope>NUCLEOTIDE SEQUENCE [LARGE SCALE GENOMIC DNA]</scope>
</reference>
<feature type="site" description="Important for catalytic activity" evidence="7">
    <location>
        <position position="238"/>
    </location>
</feature>
<keyword evidence="2 7" id="KW-0812">Transmembrane</keyword>
<evidence type="ECO:0000256" key="7">
    <source>
        <dbReference type="HAMAP-Rule" id="MF_02065"/>
    </source>
</evidence>
<evidence type="ECO:0000313" key="9">
    <source>
        <dbReference type="Proteomes" id="UP000229784"/>
    </source>
</evidence>
<dbReference type="GO" id="GO:0008932">
    <property type="term" value="F:lytic endotransglycosylase activity"/>
    <property type="evidence" value="ECO:0007669"/>
    <property type="project" value="UniProtKB-UniRule"/>
</dbReference>